<evidence type="ECO:0000256" key="9">
    <source>
        <dbReference type="ARBA" id="ARBA00022921"/>
    </source>
</evidence>
<dbReference type="Gene3D" id="2.10.25.20">
    <property type="entry name" value="reovirus attachment protein sigma1, domain 1"/>
    <property type="match status" value="2"/>
</dbReference>
<evidence type="ECO:0000256" key="5">
    <source>
        <dbReference type="ARBA" id="ARBA00022562"/>
    </source>
</evidence>
<keyword evidence="8" id="KW-0946">Virion</keyword>
<dbReference type="RefSeq" id="YP_002822223.1">
    <property type="nucleotide sequence ID" value="NC_012584.1"/>
</dbReference>
<protein>
    <submittedName>
        <fullName evidence="13">Fiber</fullName>
    </submittedName>
</protein>
<dbReference type="Pfam" id="PF00608">
    <property type="entry name" value="Adeno_shaft"/>
    <property type="match status" value="4"/>
</dbReference>
<keyword evidence="7" id="KW-1161">Viral attachment to host cell</keyword>
<dbReference type="GeneID" id="7778926"/>
<dbReference type="SMR" id="C3SAV4"/>
<dbReference type="Gene3D" id="2.60.90.10">
    <property type="entry name" value="Adenovirus pIV-related, attachment domain"/>
    <property type="match status" value="2"/>
</dbReference>
<evidence type="ECO:0000256" key="12">
    <source>
        <dbReference type="SAM" id="MobiDB-lite"/>
    </source>
</evidence>
<keyword evidence="11" id="KW-1160">Virus entry into host cell</keyword>
<proteinExistence type="inferred from homology"/>
<dbReference type="InterPro" id="IPR009013">
    <property type="entry name" value="Attachment_protein_shaft_sf"/>
</dbReference>
<comment type="similarity">
    <text evidence="3">Belongs to the adenoviridae fiber family.</text>
</comment>
<evidence type="ECO:0000313" key="14">
    <source>
        <dbReference type="Proteomes" id="UP000141842"/>
    </source>
</evidence>
<evidence type="ECO:0000256" key="8">
    <source>
        <dbReference type="ARBA" id="ARBA00022844"/>
    </source>
</evidence>
<dbReference type="SUPFAM" id="SSF49835">
    <property type="entry name" value="Virus attachment protein globular domain"/>
    <property type="match status" value="1"/>
</dbReference>
<dbReference type="GO" id="GO:0019028">
    <property type="term" value="C:viral capsid"/>
    <property type="evidence" value="ECO:0007669"/>
    <property type="project" value="UniProtKB-KW"/>
</dbReference>
<evidence type="ECO:0000256" key="10">
    <source>
        <dbReference type="ARBA" id="ARBA00023165"/>
    </source>
</evidence>
<evidence type="ECO:0000313" key="13">
    <source>
        <dbReference type="EMBL" id="ACJ14524.1"/>
    </source>
</evidence>
<evidence type="ECO:0000256" key="2">
    <source>
        <dbReference type="ARBA" id="ARBA00004328"/>
    </source>
</evidence>
<evidence type="ECO:0000256" key="4">
    <source>
        <dbReference type="ARBA" id="ARBA00022561"/>
    </source>
</evidence>
<dbReference type="GO" id="GO:0098671">
    <property type="term" value="P:adhesion receptor-mediated virion attachment to host cell"/>
    <property type="evidence" value="ECO:0007669"/>
    <property type="project" value="UniProtKB-KW"/>
</dbReference>
<dbReference type="InterPro" id="IPR000931">
    <property type="entry name" value="Adeno_fibre"/>
</dbReference>
<keyword evidence="9" id="KW-0426">Late protein</keyword>
<name>C3SAV4_9ADEN</name>
<keyword evidence="14" id="KW-1185">Reference proteome</keyword>
<accession>C3SAV4</accession>
<evidence type="ECO:0000256" key="3">
    <source>
        <dbReference type="ARBA" id="ARBA00006685"/>
    </source>
</evidence>
<evidence type="ECO:0000256" key="7">
    <source>
        <dbReference type="ARBA" id="ARBA00022804"/>
    </source>
</evidence>
<dbReference type="InterPro" id="IPR000939">
    <property type="entry name" value="Adenobir_fibre_prot_rpt/shaft"/>
</dbReference>
<organism evidence="13 14">
    <name type="scientific">Murine adenovirus 3</name>
    <dbReference type="NCBI Taxonomy" id="573199"/>
    <lineage>
        <taxon>Viruses</taxon>
        <taxon>Varidnaviria</taxon>
        <taxon>Bamfordvirae</taxon>
        <taxon>Preplasmiviricota</taxon>
        <taxon>Polisuviricotina</taxon>
        <taxon>Pharingeaviricetes</taxon>
        <taxon>Rowavirales</taxon>
        <taxon>Adenoviridae</taxon>
        <taxon>Mastadenovirus</taxon>
        <taxon>Mastadenovirus cordis</taxon>
        <taxon>Murine mastadenovirus C</taxon>
    </lineage>
</organism>
<dbReference type="KEGG" id="vg:7778926"/>
<dbReference type="OrthoDB" id="14820at10239"/>
<evidence type="ECO:0000256" key="6">
    <source>
        <dbReference type="ARBA" id="ARBA00022581"/>
    </source>
</evidence>
<keyword evidence="5" id="KW-1048">Host nucleus</keyword>
<evidence type="ECO:0000256" key="1">
    <source>
        <dbReference type="ARBA" id="ARBA00004147"/>
    </source>
</evidence>
<evidence type="ECO:0000256" key="11">
    <source>
        <dbReference type="ARBA" id="ARBA00023296"/>
    </source>
</evidence>
<keyword evidence="6" id="KW-0945">Host-virus interaction</keyword>
<dbReference type="Proteomes" id="UP000141842">
    <property type="component" value="Segment"/>
</dbReference>
<dbReference type="EMBL" id="EU835513">
    <property type="protein sequence ID" value="ACJ14524.1"/>
    <property type="molecule type" value="Genomic_DNA"/>
</dbReference>
<keyword evidence="10" id="KW-1233">Viral attachment to host adhesion receptor</keyword>
<dbReference type="PRINTS" id="PR00307">
    <property type="entry name" value="ADENOVSFIBRE"/>
</dbReference>
<sequence>MAARAAFNPVYPYDYALLPDDYERDEYVIVAREGAAPFNPVYPYHQPVAGDFGFPVIMPPFFNSYDFTSIHGNTLSLRLKKPLKRTSQGLSLLIGDGLGLDSEGRLFSTSMLPDAEPPLNIEGDQIHLRYGKGLFVDNEGTLQTVCDITASENPLVINNRVLELNIGPGLQVNSAGQLEALGTVQTTSLPLKVENNNLELLIGKGLTLDEQGQLRLAPNLLWPESPLAIEKGSNHLILFYNQSLDLQDGKLCLPEPFDPLVLDSGRLRLELAKDSGMFVTNAGSLGLKWGPGLQVEDGAVTLKTSREFALTTEGIHLTSPTSPLEVNKQGQLGLSLGYGFHAHRGVLEMTPNTIWTGIPIANNGTYMKAHDCKIYLSLTRVGPMVHGVFMLQAPDYELTTNGMRDIVFAFGDTGALVHPAPVTWWGALDPPISNAAQAVRKKRAAPEPVENTPPPKRRGDLAALSARVEEEKAQSEPPDHLNENWLDYMHLLRFMPSTELYPRAASIPTNLQYHDTRLNLRRATLQIRLNGDPNKHYQLAFKLDLVGSEKASMVTDTVSFWYLAEDY</sequence>
<keyword evidence="4" id="KW-0167">Capsid protein</keyword>
<dbReference type="GO" id="GO:0046718">
    <property type="term" value="P:symbiont entry into host cell"/>
    <property type="evidence" value="ECO:0007669"/>
    <property type="project" value="UniProtKB-KW"/>
</dbReference>
<dbReference type="SUPFAM" id="SSF51225">
    <property type="entry name" value="Fibre shaft of virus attachment proteins"/>
    <property type="match status" value="1"/>
</dbReference>
<dbReference type="GO" id="GO:0007155">
    <property type="term" value="P:cell adhesion"/>
    <property type="evidence" value="ECO:0007669"/>
    <property type="project" value="InterPro"/>
</dbReference>
<feature type="region of interest" description="Disordered" evidence="12">
    <location>
        <begin position="440"/>
        <end position="461"/>
    </location>
</feature>
<comment type="subcellular location">
    <subcellularLocation>
        <location evidence="1">Host nucleus</location>
    </subcellularLocation>
    <subcellularLocation>
        <location evidence="2">Virion</location>
    </subcellularLocation>
</comment>
<dbReference type="InterPro" id="IPR008982">
    <property type="entry name" value="Adenovirus_pIV-like_att"/>
</dbReference>
<reference evidence="13 14" key="1">
    <citation type="journal article" date="2009" name="J. Virol.">
        <title>A novel cardiotropic murine adenovirus representing a distinct species of mastadenoviruses.</title>
        <authorList>
            <person name="Klempa B."/>
            <person name="Kruger D.H."/>
            <person name="Auste B."/>
            <person name="Stanko M."/>
            <person name="Krawczyk A."/>
            <person name="Nickel K.F."/>
            <person name="Uberla K."/>
            <person name="Stang A."/>
        </authorList>
    </citation>
    <scope>NUCLEOTIDE SEQUENCE [LARGE SCALE GENOMIC DNA]</scope>
</reference>
<dbReference type="GO" id="GO:0042025">
    <property type="term" value="C:host cell nucleus"/>
    <property type="evidence" value="ECO:0007669"/>
    <property type="project" value="UniProtKB-SubCell"/>
</dbReference>